<reference evidence="3 5" key="2">
    <citation type="submission" date="2021-01" db="EMBL/GenBank/DDBJ databases">
        <title>Biogeographic distribution of Paracoccus.</title>
        <authorList>
            <person name="Hollensteiner J."/>
            <person name="Leineberger J."/>
            <person name="Brinkhoff T."/>
            <person name="Daniel R."/>
        </authorList>
    </citation>
    <scope>NUCLEOTIDE SEQUENCE [LARGE SCALE GENOMIC DNA]</scope>
    <source>
        <strain evidence="3 5">DSM 18447</strain>
    </source>
</reference>
<proteinExistence type="predicted"/>
<accession>A0AA45W595</accession>
<dbReference type="EMBL" id="FTOU01000008">
    <property type="protein sequence ID" value="SIS91436.1"/>
    <property type="molecule type" value="Genomic_DNA"/>
</dbReference>
<reference evidence="2 4" key="1">
    <citation type="submission" date="2017-01" db="EMBL/GenBank/DDBJ databases">
        <authorList>
            <person name="Varghese N."/>
            <person name="Submissions S."/>
        </authorList>
    </citation>
    <scope>NUCLEOTIDE SEQUENCE [LARGE SCALE GENOMIC DNA]</scope>
    <source>
        <strain evidence="2 4">DSM 18447</strain>
    </source>
</reference>
<evidence type="ECO:0000256" key="1">
    <source>
        <dbReference type="SAM" id="MobiDB-lite"/>
    </source>
</evidence>
<dbReference type="RefSeq" id="WP_076526577.1">
    <property type="nucleotide sequence ID" value="NZ_CP067140.1"/>
</dbReference>
<dbReference type="Proteomes" id="UP001215549">
    <property type="component" value="Chromosome"/>
</dbReference>
<sequence>MIMRSTTSMVTFSHPFTLSGYPDELPAGEYEVIVEEELLQGLSFEAYRRTATHLMVHGRKGKAGITEMRQISKTDLETALNRDGALAGNNDNRDAARIQQENLK</sequence>
<evidence type="ECO:0000313" key="4">
    <source>
        <dbReference type="Proteomes" id="UP000186216"/>
    </source>
</evidence>
<feature type="region of interest" description="Disordered" evidence="1">
    <location>
        <begin position="82"/>
        <end position="104"/>
    </location>
</feature>
<organism evidence="2 4">
    <name type="scientific">Paracoccus saliphilus</name>
    <dbReference type="NCBI Taxonomy" id="405559"/>
    <lineage>
        <taxon>Bacteria</taxon>
        <taxon>Pseudomonadati</taxon>
        <taxon>Pseudomonadota</taxon>
        <taxon>Alphaproteobacteria</taxon>
        <taxon>Rhodobacterales</taxon>
        <taxon>Paracoccaceae</taxon>
        <taxon>Paracoccus</taxon>
    </lineage>
</organism>
<evidence type="ECO:0000313" key="5">
    <source>
        <dbReference type="Proteomes" id="UP001215549"/>
    </source>
</evidence>
<evidence type="ECO:0000313" key="3">
    <source>
        <dbReference type="EMBL" id="WCR02221.1"/>
    </source>
</evidence>
<dbReference type="Proteomes" id="UP000186216">
    <property type="component" value="Unassembled WGS sequence"/>
</dbReference>
<gene>
    <name evidence="3" type="ORF">JHX88_15140</name>
    <name evidence="2" type="ORF">SAMN05421772_108146</name>
</gene>
<dbReference type="EMBL" id="CP067140">
    <property type="protein sequence ID" value="WCR02221.1"/>
    <property type="molecule type" value="Genomic_DNA"/>
</dbReference>
<dbReference type="AlphaFoldDB" id="A0AA45W595"/>
<name>A0AA45W595_9RHOB</name>
<keyword evidence="5" id="KW-1185">Reference proteome</keyword>
<protein>
    <submittedName>
        <fullName evidence="2">Uncharacterized protein</fullName>
    </submittedName>
</protein>
<evidence type="ECO:0000313" key="2">
    <source>
        <dbReference type="EMBL" id="SIS91436.1"/>
    </source>
</evidence>